<feature type="compositionally biased region" description="Low complexity" evidence="1">
    <location>
        <begin position="1"/>
        <end position="17"/>
    </location>
</feature>
<keyword evidence="4" id="KW-1185">Reference proteome</keyword>
<dbReference type="InterPro" id="IPR029526">
    <property type="entry name" value="PGBD"/>
</dbReference>
<gene>
    <name evidence="3" type="ORF">P5673_003765</name>
</gene>
<dbReference type="PANTHER" id="PTHR46599">
    <property type="entry name" value="PIGGYBAC TRANSPOSABLE ELEMENT-DERIVED PROTEIN 4"/>
    <property type="match status" value="1"/>
</dbReference>
<sequence>MPTVSLRSSSSPSAFQSRMAKKRAVDKTKNLLPKTPEKKVEILKNMGCSPQTRKALHEKGLVTSPKEENEVEALRAMATDLMQSSKDLAMRVVLNLTEPYAHKGYRWFVDNWYTSVTLFLELERRDILACGRKFLPKEIVYQQNEQRQSSMLHMERQEACSPAINYTRGFGDWSSGGEAQIIEVRIISKKAECVKHVDCMMQFTLFWWFWRFVYNPSLCIC</sequence>
<dbReference type="AlphaFoldDB" id="A0AAD9R198"/>
<protein>
    <recommendedName>
        <fullName evidence="2">PiggyBac transposable element-derived protein domain-containing protein</fullName>
    </recommendedName>
</protein>
<proteinExistence type="predicted"/>
<feature type="compositionally biased region" description="Basic and acidic residues" evidence="1">
    <location>
        <begin position="23"/>
        <end position="36"/>
    </location>
</feature>
<accession>A0AAD9R198</accession>
<dbReference type="EMBL" id="JARQWQ010000006">
    <property type="protein sequence ID" value="KAK2571200.1"/>
    <property type="molecule type" value="Genomic_DNA"/>
</dbReference>
<dbReference type="Pfam" id="PF13843">
    <property type="entry name" value="DDE_Tnp_1_7"/>
    <property type="match status" value="1"/>
</dbReference>
<evidence type="ECO:0000259" key="2">
    <source>
        <dbReference type="Pfam" id="PF13843"/>
    </source>
</evidence>
<organism evidence="3 4">
    <name type="scientific">Acropora cervicornis</name>
    <name type="common">Staghorn coral</name>
    <dbReference type="NCBI Taxonomy" id="6130"/>
    <lineage>
        <taxon>Eukaryota</taxon>
        <taxon>Metazoa</taxon>
        <taxon>Cnidaria</taxon>
        <taxon>Anthozoa</taxon>
        <taxon>Hexacorallia</taxon>
        <taxon>Scleractinia</taxon>
        <taxon>Astrocoeniina</taxon>
        <taxon>Acroporidae</taxon>
        <taxon>Acropora</taxon>
    </lineage>
</organism>
<dbReference type="PANTHER" id="PTHR46599:SF3">
    <property type="entry name" value="PIGGYBAC TRANSPOSABLE ELEMENT-DERIVED PROTEIN 4"/>
    <property type="match status" value="1"/>
</dbReference>
<evidence type="ECO:0000313" key="3">
    <source>
        <dbReference type="EMBL" id="KAK2571200.1"/>
    </source>
</evidence>
<feature type="domain" description="PiggyBac transposable element-derived protein" evidence="2">
    <location>
        <begin position="83"/>
        <end position="143"/>
    </location>
</feature>
<dbReference type="Proteomes" id="UP001249851">
    <property type="component" value="Unassembled WGS sequence"/>
</dbReference>
<feature type="region of interest" description="Disordered" evidence="1">
    <location>
        <begin position="1"/>
        <end position="36"/>
    </location>
</feature>
<evidence type="ECO:0000313" key="4">
    <source>
        <dbReference type="Proteomes" id="UP001249851"/>
    </source>
</evidence>
<comment type="caution">
    <text evidence="3">The sequence shown here is derived from an EMBL/GenBank/DDBJ whole genome shotgun (WGS) entry which is preliminary data.</text>
</comment>
<name>A0AAD9R198_ACRCE</name>
<reference evidence="3" key="1">
    <citation type="journal article" date="2023" name="G3 (Bethesda)">
        <title>Whole genome assembly and annotation of the endangered Caribbean coral Acropora cervicornis.</title>
        <authorList>
            <person name="Selwyn J.D."/>
            <person name="Vollmer S.V."/>
        </authorList>
    </citation>
    <scope>NUCLEOTIDE SEQUENCE</scope>
    <source>
        <strain evidence="3">K2</strain>
    </source>
</reference>
<evidence type="ECO:0000256" key="1">
    <source>
        <dbReference type="SAM" id="MobiDB-lite"/>
    </source>
</evidence>
<reference evidence="3" key="2">
    <citation type="journal article" date="2023" name="Science">
        <title>Genomic signatures of disease resistance in endangered staghorn corals.</title>
        <authorList>
            <person name="Vollmer S.V."/>
            <person name="Selwyn J.D."/>
            <person name="Despard B.A."/>
            <person name="Roesel C.L."/>
        </authorList>
    </citation>
    <scope>NUCLEOTIDE SEQUENCE</scope>
    <source>
        <strain evidence="3">K2</strain>
    </source>
</reference>